<feature type="region of interest" description="Disordered" evidence="1">
    <location>
        <begin position="28"/>
        <end position="103"/>
    </location>
</feature>
<gene>
    <name evidence="2" type="ORF">FRC98_13670</name>
</gene>
<dbReference type="PROSITE" id="PS51257">
    <property type="entry name" value="PROKAR_LIPOPROTEIN"/>
    <property type="match status" value="1"/>
</dbReference>
<sequence length="272" mass="28277">MTNLLKMCAMGLVLGLSVSCIEINNITPPADGGNSQTDPDAGDSNDVGGEDDAGDTVDSGDDEDAGSDEDTGSDDDTGSDEDTGSDDEDAGNDSGPVPACDENFLPEDACGGEIVGSWTLDSICNDANLVPTILPPTCAEAEVVHYEEIATGMLTVSATNFARLIEIDVEVLTHVPTSCPELVFGGCEEYEVVASSFSGLDASCVLNQGASRCECELTGSFMSESDGSYSYEDGTVVVGDRTFDVCRSGGGITLRPRPESQDTPVFVEVYGR</sequence>
<comment type="caution">
    <text evidence="2">The sequence shown here is derived from an EMBL/GenBank/DDBJ whole genome shotgun (WGS) entry which is preliminary data.</text>
</comment>
<evidence type="ECO:0000313" key="2">
    <source>
        <dbReference type="EMBL" id="TXD36166.1"/>
    </source>
</evidence>
<protein>
    <submittedName>
        <fullName evidence="2">Uncharacterized protein</fullName>
    </submittedName>
</protein>
<keyword evidence="3" id="KW-1185">Reference proteome</keyword>
<organism evidence="2 3">
    <name type="scientific">Lujinxingia vulgaris</name>
    <dbReference type="NCBI Taxonomy" id="2600176"/>
    <lineage>
        <taxon>Bacteria</taxon>
        <taxon>Deltaproteobacteria</taxon>
        <taxon>Bradymonadales</taxon>
        <taxon>Lujinxingiaceae</taxon>
        <taxon>Lujinxingia</taxon>
    </lineage>
</organism>
<name>A0A5C6XG53_9DELT</name>
<dbReference type="RefSeq" id="WP_146982002.1">
    <property type="nucleotide sequence ID" value="NZ_VOSM01000006.1"/>
</dbReference>
<feature type="compositionally biased region" description="Acidic residues" evidence="1">
    <location>
        <begin position="40"/>
        <end position="91"/>
    </location>
</feature>
<feature type="compositionally biased region" description="Polar residues" evidence="1">
    <location>
        <begin position="28"/>
        <end position="38"/>
    </location>
</feature>
<dbReference type="Proteomes" id="UP000321412">
    <property type="component" value="Unassembled WGS sequence"/>
</dbReference>
<evidence type="ECO:0000256" key="1">
    <source>
        <dbReference type="SAM" id="MobiDB-lite"/>
    </source>
</evidence>
<dbReference type="AlphaFoldDB" id="A0A5C6XG53"/>
<dbReference type="OrthoDB" id="5505067at2"/>
<reference evidence="2 3" key="1">
    <citation type="submission" date="2019-08" db="EMBL/GenBank/DDBJ databases">
        <title>Bradymonadales sp. TMQ4.</title>
        <authorList>
            <person name="Liang Q."/>
        </authorList>
    </citation>
    <scope>NUCLEOTIDE SEQUENCE [LARGE SCALE GENOMIC DNA]</scope>
    <source>
        <strain evidence="2 3">TMQ4</strain>
    </source>
</reference>
<dbReference type="EMBL" id="VOSM01000006">
    <property type="protein sequence ID" value="TXD36166.1"/>
    <property type="molecule type" value="Genomic_DNA"/>
</dbReference>
<proteinExistence type="predicted"/>
<accession>A0A5C6XG53</accession>
<evidence type="ECO:0000313" key="3">
    <source>
        <dbReference type="Proteomes" id="UP000321412"/>
    </source>
</evidence>